<accession>A0A1T5IHL7</accession>
<keyword evidence="3" id="KW-1185">Reference proteome</keyword>
<keyword evidence="1" id="KW-1133">Transmembrane helix</keyword>
<keyword evidence="1" id="KW-0812">Transmembrane</keyword>
<reference evidence="2 3" key="1">
    <citation type="submission" date="2017-02" db="EMBL/GenBank/DDBJ databases">
        <authorList>
            <person name="Peterson S.W."/>
        </authorList>
    </citation>
    <scope>NUCLEOTIDE SEQUENCE [LARGE SCALE GENOMIC DNA]</scope>
    <source>
        <strain evidence="2 3">VKM Ac-2059</strain>
    </source>
</reference>
<dbReference type="RefSeq" id="WP_079726668.1">
    <property type="nucleotide sequence ID" value="NZ_FUZP01000001.1"/>
</dbReference>
<keyword evidence="1" id="KW-0472">Membrane</keyword>
<dbReference type="EMBL" id="FUZP01000001">
    <property type="protein sequence ID" value="SKC38570.1"/>
    <property type="molecule type" value="Genomic_DNA"/>
</dbReference>
<sequence length="192" mass="20169">MSTTDKIGRRAVRQELRSTRSGTTLIVAIIALLVLAYLITEVILNMLGQPPLLATPGALALGATQIGSLGQPLLYAIGGVLVLIGLVLMVRAILPGIRGLHHTPDAANPTIIDDTVVAAALAKVIRDSANLREEQVSVSVGRRRATAHVHPTTGVPVDREAVQSEAQKVADSYALTPPLRVSVDIDKKGMVG</sequence>
<feature type="transmembrane region" description="Helical" evidence="1">
    <location>
        <begin position="73"/>
        <end position="94"/>
    </location>
</feature>
<proteinExistence type="predicted"/>
<feature type="transmembrane region" description="Helical" evidence="1">
    <location>
        <begin position="21"/>
        <end position="40"/>
    </location>
</feature>
<dbReference type="OrthoDB" id="5126451at2"/>
<evidence type="ECO:0000313" key="2">
    <source>
        <dbReference type="EMBL" id="SKC38570.1"/>
    </source>
</evidence>
<name>A0A1T5IHL7_9MICO</name>
<dbReference type="STRING" id="123320.SAMN06309945_0451"/>
<evidence type="ECO:0000313" key="3">
    <source>
        <dbReference type="Proteomes" id="UP000190857"/>
    </source>
</evidence>
<dbReference type="Proteomes" id="UP000190857">
    <property type="component" value="Unassembled WGS sequence"/>
</dbReference>
<evidence type="ECO:0000256" key="1">
    <source>
        <dbReference type="SAM" id="Phobius"/>
    </source>
</evidence>
<dbReference type="AlphaFoldDB" id="A0A1T5IHL7"/>
<gene>
    <name evidence="2" type="ORF">SAMN06309945_0451</name>
</gene>
<protein>
    <submittedName>
        <fullName evidence="2">Uncharacterized protein</fullName>
    </submittedName>
</protein>
<organism evidence="2 3">
    <name type="scientific">Okibacterium fritillariae</name>
    <dbReference type="NCBI Taxonomy" id="123320"/>
    <lineage>
        <taxon>Bacteria</taxon>
        <taxon>Bacillati</taxon>
        <taxon>Actinomycetota</taxon>
        <taxon>Actinomycetes</taxon>
        <taxon>Micrococcales</taxon>
        <taxon>Microbacteriaceae</taxon>
        <taxon>Okibacterium</taxon>
    </lineage>
</organism>